<dbReference type="EMBL" id="PTQR01000066">
    <property type="protein sequence ID" value="TKX22487.1"/>
    <property type="molecule type" value="Genomic_DNA"/>
</dbReference>
<feature type="transmembrane region" description="Helical" evidence="1">
    <location>
        <begin position="563"/>
        <end position="589"/>
    </location>
</feature>
<accession>A0A4U7B516</accession>
<evidence type="ECO:0000256" key="1">
    <source>
        <dbReference type="SAM" id="Phobius"/>
    </source>
</evidence>
<comment type="caution">
    <text evidence="2">The sequence shown here is derived from an EMBL/GenBank/DDBJ whole genome shotgun (WGS) entry which is preliminary data.</text>
</comment>
<name>A0A4U7B516_9PEZI</name>
<evidence type="ECO:0000313" key="2">
    <source>
        <dbReference type="EMBL" id="TKX22487.1"/>
    </source>
</evidence>
<proteinExistence type="predicted"/>
<protein>
    <submittedName>
        <fullName evidence="2">Uncharacterized protein</fullName>
    </submittedName>
</protein>
<feature type="transmembrane region" description="Helical" evidence="1">
    <location>
        <begin position="32"/>
        <end position="51"/>
    </location>
</feature>
<sequence length="707" mass="78070">MAFSGAIYTGFWTNWDAGRVLGKTLTVEYQTGAYLVAALAIYVRIVGARMWDIIRFILFRRLSSSRPEDGLYHQHQAALRNIEGNVQILKSCFDLWSAWRGKAESTVRRTAYIATPAVLNFVGFAIASIFASRITNVRSGSEVLLAYQQDKCGPSVFYTSESGTDDGWLDIETTNRAIESVAAALSEQCYNVPDQRRTHCPIFGRYLVPTTMSRDVACPFDNELCGPSGTVKFSSGMVDSLTHLGMNSEPQHRIMFQVETTCAVLNTTSRIREGPLDALGFSAPERFDTAFLNNSWFSVLDLGQSGFLPMNGTYAIPHISLHNKKFRFSNMSTIVGNLGAMYEPLYRIGTELAIVPENEGSNTFKPISGLQVPDSVVQLLILASNGQYEHPVIDPWFSATKLDEERGMYGPSAAMSVIGCTTQRQLCIPSKSSTEAPLCATIIPDFDGGPSLEAVSQDLTTKQQAILDRVAPRLVHIEFADSIRARGAHALLATRDSFDTQSLDLPDNQWIKELQHLFAIFMVQLQADFYLFTSDIAGVRPVRAPAKPEEQWMCSNQVVSSDAYASFSVLGLAIVLGVGLVVIIVSLFIEEASHLIEDLLNGPLYKSREWAMMTLFQIQKVAYSKQELGTWSGKKDIPTTLTAERFVVPDFEDEQPVAVAYGFPETIEGIDPKRTSTVGCEFEVDDGAMSLSTLDMDKFIPGHEPSL</sequence>
<gene>
    <name evidence="2" type="ORF">C1H76_5269</name>
</gene>
<keyword evidence="1" id="KW-1133">Transmembrane helix</keyword>
<feature type="transmembrane region" description="Helical" evidence="1">
    <location>
        <begin position="110"/>
        <end position="131"/>
    </location>
</feature>
<dbReference type="Proteomes" id="UP000308133">
    <property type="component" value="Unassembled WGS sequence"/>
</dbReference>
<organism evidence="2 3">
    <name type="scientific">Elsinoe australis</name>
    <dbReference type="NCBI Taxonomy" id="40998"/>
    <lineage>
        <taxon>Eukaryota</taxon>
        <taxon>Fungi</taxon>
        <taxon>Dikarya</taxon>
        <taxon>Ascomycota</taxon>
        <taxon>Pezizomycotina</taxon>
        <taxon>Dothideomycetes</taxon>
        <taxon>Dothideomycetidae</taxon>
        <taxon>Myriangiales</taxon>
        <taxon>Elsinoaceae</taxon>
        <taxon>Elsinoe</taxon>
    </lineage>
</organism>
<evidence type="ECO:0000313" key="3">
    <source>
        <dbReference type="Proteomes" id="UP000308133"/>
    </source>
</evidence>
<dbReference type="AlphaFoldDB" id="A0A4U7B516"/>
<reference evidence="2 3" key="1">
    <citation type="submission" date="2018-02" db="EMBL/GenBank/DDBJ databases">
        <title>Draft genome sequences of Elsinoe sp., causing black scab on jojoba.</title>
        <authorList>
            <person name="Stodart B."/>
            <person name="Jeffress S."/>
            <person name="Ash G."/>
            <person name="Arun Chinnappa K."/>
        </authorList>
    </citation>
    <scope>NUCLEOTIDE SEQUENCE [LARGE SCALE GENOMIC DNA]</scope>
    <source>
        <strain evidence="2 3">Hillstone_2</strain>
    </source>
</reference>
<keyword evidence="1" id="KW-0472">Membrane</keyword>
<keyword evidence="1" id="KW-0812">Transmembrane</keyword>